<feature type="transmembrane region" description="Helical" evidence="8">
    <location>
        <begin position="241"/>
        <end position="259"/>
    </location>
</feature>
<sequence length="620" mass="67223">MNTDPEAPSYAGEKSPLVGGGSDAGSFAPGISPKDSFRSESSVDDITKDELDRPWPATFDRGIQILAGPIMDEKSIDNYTKSPGVRARYNKSETHTTFLASTPAWVKSGLVSLKSLDYTFSDENTAIPTPKQGRSDARAYRQQILAGKPGGKKGRLTSSEGHHLINIADLSAAKQAVHDVTRSPGFRREMHLDKQKKHVMQLEHGIKEDPDHKSTVAQCTFNMANILMGVGMLGLPYVFKSAGWIGGFCVTVGFCLVTWRTSYYLGRELNGDPRPVHIFSERNPPTRMRKQISSFPGIAREAFGDKGCVCLSTVLYFELLSCLSIFLVSLGNHLHALFPSVPQSRHMTIVAGVLVIPSALLRTPKLLSYLSAVGTLATVVVVLSVVLSALVMFFSVGDTGSGREYKLSSFDGLPLALGIVAYCFSGHAIVPSIFQSMQRPQEFERMIDLTFGVVLLSCLLVAISGYYMFGDDVDDQITISLEKNSENADVLMSGLTWLMILTAGSKFTLTMFPLALGLEEMLTDILPNDLAMELVDSLVKVFLIFLSLAIAIFFPSFSFLCSLVGLVCSMIVSVIFPALAHLKLFGTSLSTLDKAIDWVLVIGGSVVAIVGTIATVKANT</sequence>
<feature type="transmembrane region" description="Helical" evidence="8">
    <location>
        <begin position="598"/>
        <end position="616"/>
    </location>
</feature>
<feature type="transmembrane region" description="Helical" evidence="8">
    <location>
        <begin position="308"/>
        <end position="331"/>
    </location>
</feature>
<proteinExistence type="predicted"/>
<reference evidence="10 11" key="1">
    <citation type="submission" date="2024-10" db="EMBL/GenBank/DDBJ databases">
        <title>Updated reference genomes for cyclostephanoid diatoms.</title>
        <authorList>
            <person name="Roberts W.R."/>
            <person name="Alverson A.J."/>
        </authorList>
    </citation>
    <scope>NUCLEOTIDE SEQUENCE [LARGE SCALE GENOMIC DNA]</scope>
    <source>
        <strain evidence="10 11">AJA276-08</strain>
    </source>
</reference>
<dbReference type="Proteomes" id="UP001530315">
    <property type="component" value="Unassembled WGS sequence"/>
</dbReference>
<evidence type="ECO:0000256" key="3">
    <source>
        <dbReference type="ARBA" id="ARBA00022692"/>
    </source>
</evidence>
<evidence type="ECO:0000256" key="1">
    <source>
        <dbReference type="ARBA" id="ARBA00004141"/>
    </source>
</evidence>
<evidence type="ECO:0000256" key="2">
    <source>
        <dbReference type="ARBA" id="ARBA00022448"/>
    </source>
</evidence>
<keyword evidence="3 8" id="KW-0812">Transmembrane</keyword>
<feature type="transmembrane region" description="Helical" evidence="8">
    <location>
        <begin position="373"/>
        <end position="395"/>
    </location>
</feature>
<feature type="domain" description="Amino acid transporter transmembrane" evidence="9">
    <location>
        <begin position="212"/>
        <end position="616"/>
    </location>
</feature>
<dbReference type="Pfam" id="PF01490">
    <property type="entry name" value="Aa_trans"/>
    <property type="match status" value="1"/>
</dbReference>
<feature type="transmembrane region" description="Helical" evidence="8">
    <location>
        <begin position="415"/>
        <end position="434"/>
    </location>
</feature>
<evidence type="ECO:0000313" key="10">
    <source>
        <dbReference type="EMBL" id="KAL3764490.1"/>
    </source>
</evidence>
<keyword evidence="5 8" id="KW-1133">Transmembrane helix</keyword>
<keyword evidence="4" id="KW-0029">Amino-acid transport</keyword>
<keyword evidence="6 8" id="KW-0472">Membrane</keyword>
<evidence type="ECO:0000256" key="6">
    <source>
        <dbReference type="ARBA" id="ARBA00023136"/>
    </source>
</evidence>
<feature type="transmembrane region" description="Helical" evidence="8">
    <location>
        <begin position="446"/>
        <end position="470"/>
    </location>
</feature>
<evidence type="ECO:0000256" key="5">
    <source>
        <dbReference type="ARBA" id="ARBA00022989"/>
    </source>
</evidence>
<evidence type="ECO:0000313" key="11">
    <source>
        <dbReference type="Proteomes" id="UP001530315"/>
    </source>
</evidence>
<gene>
    <name evidence="10" type="ORF">ACHAW5_004753</name>
</gene>
<feature type="transmembrane region" description="Helical" evidence="8">
    <location>
        <begin position="490"/>
        <end position="516"/>
    </location>
</feature>
<name>A0ABD3MVI0_9STRA</name>
<evidence type="ECO:0000256" key="7">
    <source>
        <dbReference type="SAM" id="MobiDB-lite"/>
    </source>
</evidence>
<accession>A0ABD3MVI0</accession>
<feature type="transmembrane region" description="Helical" evidence="8">
    <location>
        <begin position="537"/>
        <end position="557"/>
    </location>
</feature>
<comment type="caution">
    <text evidence="10">The sequence shown here is derived from an EMBL/GenBank/DDBJ whole genome shotgun (WGS) entry which is preliminary data.</text>
</comment>
<dbReference type="AlphaFoldDB" id="A0ABD3MVI0"/>
<feature type="transmembrane region" description="Helical" evidence="8">
    <location>
        <begin position="563"/>
        <end position="586"/>
    </location>
</feature>
<dbReference type="PANTHER" id="PTHR22950">
    <property type="entry name" value="AMINO ACID TRANSPORTER"/>
    <property type="match status" value="1"/>
</dbReference>
<organism evidence="10 11">
    <name type="scientific">Stephanodiscus triporus</name>
    <dbReference type="NCBI Taxonomy" id="2934178"/>
    <lineage>
        <taxon>Eukaryota</taxon>
        <taxon>Sar</taxon>
        <taxon>Stramenopiles</taxon>
        <taxon>Ochrophyta</taxon>
        <taxon>Bacillariophyta</taxon>
        <taxon>Coscinodiscophyceae</taxon>
        <taxon>Thalassiosirophycidae</taxon>
        <taxon>Stephanodiscales</taxon>
        <taxon>Stephanodiscaceae</taxon>
        <taxon>Stephanodiscus</taxon>
    </lineage>
</organism>
<protein>
    <recommendedName>
        <fullName evidence="9">Amino acid transporter transmembrane domain-containing protein</fullName>
    </recommendedName>
</protein>
<dbReference type="EMBL" id="JALLAZ020001771">
    <property type="protein sequence ID" value="KAL3764490.1"/>
    <property type="molecule type" value="Genomic_DNA"/>
</dbReference>
<comment type="subcellular location">
    <subcellularLocation>
        <location evidence="1">Membrane</location>
        <topology evidence="1">Multi-pass membrane protein</topology>
    </subcellularLocation>
</comment>
<dbReference type="GO" id="GO:0006865">
    <property type="term" value="P:amino acid transport"/>
    <property type="evidence" value="ECO:0007669"/>
    <property type="project" value="UniProtKB-KW"/>
</dbReference>
<evidence type="ECO:0000256" key="4">
    <source>
        <dbReference type="ARBA" id="ARBA00022970"/>
    </source>
</evidence>
<evidence type="ECO:0000256" key="8">
    <source>
        <dbReference type="SAM" id="Phobius"/>
    </source>
</evidence>
<evidence type="ECO:0000259" key="9">
    <source>
        <dbReference type="Pfam" id="PF01490"/>
    </source>
</evidence>
<dbReference type="InterPro" id="IPR013057">
    <property type="entry name" value="AA_transpt_TM"/>
</dbReference>
<dbReference type="GO" id="GO:0016020">
    <property type="term" value="C:membrane"/>
    <property type="evidence" value="ECO:0007669"/>
    <property type="project" value="UniProtKB-SubCell"/>
</dbReference>
<feature type="transmembrane region" description="Helical" evidence="8">
    <location>
        <begin position="343"/>
        <end position="361"/>
    </location>
</feature>
<keyword evidence="2" id="KW-0813">Transport</keyword>
<keyword evidence="11" id="KW-1185">Reference proteome</keyword>
<dbReference type="PANTHER" id="PTHR22950:SF692">
    <property type="entry name" value="TRANSMEMBRANE AMINO ACID TRANSPORTER FAMILY PROTEIN"/>
    <property type="match status" value="1"/>
</dbReference>
<feature type="region of interest" description="Disordered" evidence="7">
    <location>
        <begin position="1"/>
        <end position="53"/>
    </location>
</feature>